<accession>A0A1E3PMP9</accession>
<dbReference type="InterPro" id="IPR051807">
    <property type="entry name" value="Sec-metab_biosynth-assoc"/>
</dbReference>
<evidence type="ECO:0000259" key="2">
    <source>
        <dbReference type="Pfam" id="PF03795"/>
    </source>
</evidence>
<dbReference type="PANTHER" id="PTHR33606">
    <property type="entry name" value="PROTEIN YCII"/>
    <property type="match status" value="1"/>
</dbReference>
<dbReference type="InterPro" id="IPR011008">
    <property type="entry name" value="Dimeric_a/b-barrel"/>
</dbReference>
<dbReference type="Gene3D" id="3.30.70.1060">
    <property type="entry name" value="Dimeric alpha+beta barrel"/>
    <property type="match status" value="1"/>
</dbReference>
<dbReference type="PANTHER" id="PTHR33606:SF3">
    <property type="entry name" value="PROTEIN YCII"/>
    <property type="match status" value="1"/>
</dbReference>
<reference evidence="3 4" key="1">
    <citation type="journal article" date="2016" name="Proc. Natl. Acad. Sci. U.S.A.">
        <title>Comparative genomics of biotechnologically important yeasts.</title>
        <authorList>
            <person name="Riley R."/>
            <person name="Haridas S."/>
            <person name="Wolfe K.H."/>
            <person name="Lopes M.R."/>
            <person name="Hittinger C.T."/>
            <person name="Goeker M."/>
            <person name="Salamov A.A."/>
            <person name="Wisecaver J.H."/>
            <person name="Long T.M."/>
            <person name="Calvey C.H."/>
            <person name="Aerts A.L."/>
            <person name="Barry K.W."/>
            <person name="Choi C."/>
            <person name="Clum A."/>
            <person name="Coughlan A.Y."/>
            <person name="Deshpande S."/>
            <person name="Douglass A.P."/>
            <person name="Hanson S.J."/>
            <person name="Klenk H.-P."/>
            <person name="LaButti K.M."/>
            <person name="Lapidus A."/>
            <person name="Lindquist E.A."/>
            <person name="Lipzen A.M."/>
            <person name="Meier-Kolthoff J.P."/>
            <person name="Ohm R.A."/>
            <person name="Otillar R.P."/>
            <person name="Pangilinan J.L."/>
            <person name="Peng Y."/>
            <person name="Rokas A."/>
            <person name="Rosa C.A."/>
            <person name="Scheuner C."/>
            <person name="Sibirny A.A."/>
            <person name="Slot J.C."/>
            <person name="Stielow J.B."/>
            <person name="Sun H."/>
            <person name="Kurtzman C.P."/>
            <person name="Blackwell M."/>
            <person name="Grigoriev I.V."/>
            <person name="Jeffries T.W."/>
        </authorList>
    </citation>
    <scope>NUCLEOTIDE SEQUENCE [LARGE SCALE GENOMIC DNA]</scope>
    <source>
        <strain evidence="3 4">DSM 6958</strain>
    </source>
</reference>
<feature type="domain" description="YCII-related" evidence="2">
    <location>
        <begin position="39"/>
        <end position="123"/>
    </location>
</feature>
<keyword evidence="1" id="KW-0732">Signal</keyword>
<proteinExistence type="predicted"/>
<gene>
    <name evidence="3" type="ORF">NADFUDRAFT_82371</name>
</gene>
<dbReference type="Proteomes" id="UP000095009">
    <property type="component" value="Unassembled WGS sequence"/>
</dbReference>
<keyword evidence="4" id="KW-1185">Reference proteome</keyword>
<name>A0A1E3PMP9_9ASCO</name>
<feature type="chain" id="PRO_5009133925" description="YCII-related domain-containing protein" evidence="1">
    <location>
        <begin position="21"/>
        <end position="140"/>
    </location>
</feature>
<dbReference type="InterPro" id="IPR005545">
    <property type="entry name" value="YCII"/>
</dbReference>
<dbReference type="EMBL" id="KV454408">
    <property type="protein sequence ID" value="ODQ66598.1"/>
    <property type="molecule type" value="Genomic_DNA"/>
</dbReference>
<dbReference type="SUPFAM" id="SSF54909">
    <property type="entry name" value="Dimeric alpha+beta barrel"/>
    <property type="match status" value="1"/>
</dbReference>
<dbReference type="AlphaFoldDB" id="A0A1E3PMP9"/>
<protein>
    <recommendedName>
        <fullName evidence="2">YCII-related domain-containing protein</fullName>
    </recommendedName>
</protein>
<evidence type="ECO:0000256" key="1">
    <source>
        <dbReference type="SAM" id="SignalP"/>
    </source>
</evidence>
<dbReference type="OrthoDB" id="5519740at2759"/>
<feature type="signal peptide" evidence="1">
    <location>
        <begin position="1"/>
        <end position="20"/>
    </location>
</feature>
<organism evidence="3 4">
    <name type="scientific">Nadsonia fulvescens var. elongata DSM 6958</name>
    <dbReference type="NCBI Taxonomy" id="857566"/>
    <lineage>
        <taxon>Eukaryota</taxon>
        <taxon>Fungi</taxon>
        <taxon>Dikarya</taxon>
        <taxon>Ascomycota</taxon>
        <taxon>Saccharomycotina</taxon>
        <taxon>Dipodascomycetes</taxon>
        <taxon>Dipodascales</taxon>
        <taxon>Dipodascales incertae sedis</taxon>
        <taxon>Nadsonia</taxon>
    </lineage>
</organism>
<evidence type="ECO:0000313" key="3">
    <source>
        <dbReference type="EMBL" id="ODQ66598.1"/>
    </source>
</evidence>
<sequence>MLRLSGNLLSTLRTLLFVKAYPGTTHTFRMSSTTALKEYLCIVPDKKDTLAGRMKVRPIHVEKVSSLVEQKIVTFAGGFADEHPAEGEIPGFLGSCVVIRAESKDKVWEILKSDIYTETGVWDIENAQVHAMLTAFRAAK</sequence>
<dbReference type="Pfam" id="PF03795">
    <property type="entry name" value="YCII"/>
    <property type="match status" value="1"/>
</dbReference>
<evidence type="ECO:0000313" key="4">
    <source>
        <dbReference type="Proteomes" id="UP000095009"/>
    </source>
</evidence>